<keyword evidence="1" id="KW-0812">Transmembrane</keyword>
<dbReference type="HOGENOM" id="CLU_722878_0_0_11"/>
<feature type="transmembrane region" description="Helical" evidence="1">
    <location>
        <begin position="237"/>
        <end position="258"/>
    </location>
</feature>
<feature type="transmembrane region" description="Helical" evidence="1">
    <location>
        <begin position="20"/>
        <end position="40"/>
    </location>
</feature>
<dbReference type="EMBL" id="CP002000">
    <property type="protein sequence ID" value="ADJ51007.1"/>
    <property type="molecule type" value="Genomic_DNA"/>
</dbReference>
<dbReference type="OrthoDB" id="3635065at2"/>
<feature type="transmembrane region" description="Helical" evidence="1">
    <location>
        <begin position="213"/>
        <end position="231"/>
    </location>
</feature>
<protein>
    <submittedName>
        <fullName evidence="2">Uncharacterized protein</fullName>
    </submittedName>
</protein>
<feature type="transmembrane region" description="Helical" evidence="1">
    <location>
        <begin position="46"/>
        <end position="64"/>
    </location>
</feature>
<evidence type="ECO:0000256" key="1">
    <source>
        <dbReference type="SAM" id="Phobius"/>
    </source>
</evidence>
<organism evidence="2 3">
    <name type="scientific">Amycolatopsis mediterranei (strain U-32)</name>
    <dbReference type="NCBI Taxonomy" id="749927"/>
    <lineage>
        <taxon>Bacteria</taxon>
        <taxon>Bacillati</taxon>
        <taxon>Actinomycetota</taxon>
        <taxon>Actinomycetes</taxon>
        <taxon>Pseudonocardiales</taxon>
        <taxon>Pseudonocardiaceae</taxon>
        <taxon>Amycolatopsis</taxon>
    </lineage>
</organism>
<keyword evidence="1" id="KW-1133">Transmembrane helix</keyword>
<reference evidence="2 3" key="1">
    <citation type="journal article" date="2010" name="Cell Res.">
        <title>Complete genome sequence of the rifamycin SV-producing Amycolatopsis mediterranei U32 revealed its genetic characteristics in phylogeny and metabolism.</title>
        <authorList>
            <person name="Zhao W."/>
            <person name="Zhong Y."/>
            <person name="Yuan H."/>
            <person name="Wang J."/>
            <person name="Zheng H."/>
            <person name="Wang Y."/>
            <person name="Cen X."/>
            <person name="Xu F."/>
            <person name="Bai J."/>
            <person name="Han X."/>
            <person name="Lu G."/>
            <person name="Zhu Y."/>
            <person name="Shao Z."/>
            <person name="Yan H."/>
            <person name="Li C."/>
            <person name="Peng N."/>
            <person name="Zhang Z."/>
            <person name="Zhang Y."/>
            <person name="Lin W."/>
            <person name="Fan Y."/>
            <person name="Qin Z."/>
            <person name="Hu Y."/>
            <person name="Zhu B."/>
            <person name="Wang S."/>
            <person name="Ding X."/>
            <person name="Zhao G.P."/>
        </authorList>
    </citation>
    <scope>NUCLEOTIDE SEQUENCE [LARGE SCALE GENOMIC DNA]</scope>
    <source>
        <strain evidence="3">U-32</strain>
    </source>
</reference>
<evidence type="ECO:0000313" key="3">
    <source>
        <dbReference type="Proteomes" id="UP000000328"/>
    </source>
</evidence>
<proteinExistence type="predicted"/>
<sequence length="363" mass="39821">MTGPQGDRLVVSRTDGPHWILAGVLLCVAGGFFWMALAATPQGPRVPGWVFGGSFGLLGLNLVFRSLKKPVRNELVIEPAGISRVIGGVAWALRWDELRAASVVKGTQKGARHQVVLSPADDRFESRSRSLVRIGDGGFLVAGLELYETEVPRVRELLAKHVGVTPERVPDTQAPAPPPPVRPTVPEWVPPPVEPSGSVTIHVNGWNRVLLRWLRFFALMIEVGLGAVIEFGPRNGIRTACLVVFIAVFAGMSWVAVLEQQSRARKARVLLELSAAGLRWTTYYRKFTISWAELAELRLPSGHLEFRPAADGFPLDRPDLEPLRLGDGWYRMPRTLSATAVRQFETHIRSVLPAGVPLALGRG</sequence>
<accession>A0A0H3DLB4</accession>
<dbReference type="PATRIC" id="fig|749927.5.peg.9672"/>
<dbReference type="Proteomes" id="UP000000328">
    <property type="component" value="Chromosome"/>
</dbReference>
<name>A0A0H3DLB4_AMYMU</name>
<dbReference type="AlphaFoldDB" id="A0A0H3DLB4"/>
<gene>
    <name evidence="2" type="ordered locus">AMED_9319</name>
</gene>
<dbReference type="KEGG" id="amd:AMED_9319"/>
<evidence type="ECO:0000313" key="2">
    <source>
        <dbReference type="EMBL" id="ADJ51007.1"/>
    </source>
</evidence>
<keyword evidence="1" id="KW-0472">Membrane</keyword>